<evidence type="ECO:0000259" key="10">
    <source>
        <dbReference type="Pfam" id="PF00697"/>
    </source>
</evidence>
<evidence type="ECO:0000256" key="3">
    <source>
        <dbReference type="ARBA" id="ARBA00012572"/>
    </source>
</evidence>
<dbReference type="SUPFAM" id="SSF51366">
    <property type="entry name" value="Ribulose-phoshate binding barrel"/>
    <property type="match status" value="1"/>
</dbReference>
<sequence>MRIKVCGITRATDLQGLTDNQVDYAGFIFYEKSPRFAANKIDARTVRETAGIRKVGVFVNATAEQIQRTVADYALDMVQLHGDETPAFCATIRETVPVIKAFRIGDNVDWEVLLAPYIPVTDYFLFDTASVKGYGGTGERFNWELLQQYPFDHPFLLSGGITPEDVDIIGELKLPALFAVDINSKFEEAPGIKNMEKVKLFVAGIHKYQITK</sequence>
<evidence type="ECO:0000256" key="6">
    <source>
        <dbReference type="ARBA" id="ARBA00022822"/>
    </source>
</evidence>
<dbReference type="Pfam" id="PF00697">
    <property type="entry name" value="PRAI"/>
    <property type="match status" value="1"/>
</dbReference>
<keyword evidence="12" id="KW-1185">Reference proteome</keyword>
<evidence type="ECO:0000256" key="4">
    <source>
        <dbReference type="ARBA" id="ARBA00022272"/>
    </source>
</evidence>
<keyword evidence="6 9" id="KW-0822">Tryptophan biosynthesis</keyword>
<evidence type="ECO:0000256" key="2">
    <source>
        <dbReference type="ARBA" id="ARBA00004664"/>
    </source>
</evidence>
<protein>
    <recommendedName>
        <fullName evidence="4 9">N-(5'-phosphoribosyl)anthranilate isomerase</fullName>
        <shortName evidence="9">PRAI</shortName>
        <ecNumber evidence="3 9">5.3.1.24</ecNumber>
    </recommendedName>
</protein>
<organism evidence="11 12">
    <name type="scientific">Chitinophaga fulva</name>
    <dbReference type="NCBI Taxonomy" id="2728842"/>
    <lineage>
        <taxon>Bacteria</taxon>
        <taxon>Pseudomonadati</taxon>
        <taxon>Bacteroidota</taxon>
        <taxon>Chitinophagia</taxon>
        <taxon>Chitinophagales</taxon>
        <taxon>Chitinophagaceae</taxon>
        <taxon>Chitinophaga</taxon>
    </lineage>
</organism>
<evidence type="ECO:0000256" key="7">
    <source>
        <dbReference type="ARBA" id="ARBA00023141"/>
    </source>
</evidence>
<dbReference type="PANTHER" id="PTHR42894:SF1">
    <property type="entry name" value="N-(5'-PHOSPHORIBOSYL)ANTHRANILATE ISOMERASE"/>
    <property type="match status" value="1"/>
</dbReference>
<dbReference type="CDD" id="cd00405">
    <property type="entry name" value="PRAI"/>
    <property type="match status" value="1"/>
</dbReference>
<dbReference type="InterPro" id="IPR044643">
    <property type="entry name" value="TrpF_fam"/>
</dbReference>
<feature type="domain" description="N-(5'phosphoribosyl) anthranilate isomerase (PRAI)" evidence="10">
    <location>
        <begin position="4"/>
        <end position="202"/>
    </location>
</feature>
<evidence type="ECO:0000256" key="9">
    <source>
        <dbReference type="HAMAP-Rule" id="MF_00135"/>
    </source>
</evidence>
<dbReference type="GO" id="GO:0000162">
    <property type="term" value="P:L-tryptophan biosynthetic process"/>
    <property type="evidence" value="ECO:0007669"/>
    <property type="project" value="UniProtKB-UniRule"/>
</dbReference>
<comment type="catalytic activity">
    <reaction evidence="1 9">
        <text>N-(5-phospho-beta-D-ribosyl)anthranilate = 1-(2-carboxyphenylamino)-1-deoxy-D-ribulose 5-phosphate</text>
        <dbReference type="Rhea" id="RHEA:21540"/>
        <dbReference type="ChEBI" id="CHEBI:18277"/>
        <dbReference type="ChEBI" id="CHEBI:58613"/>
        <dbReference type="EC" id="5.3.1.24"/>
    </reaction>
</comment>
<dbReference type="EC" id="5.3.1.24" evidence="3 9"/>
<evidence type="ECO:0000256" key="1">
    <source>
        <dbReference type="ARBA" id="ARBA00001164"/>
    </source>
</evidence>
<reference evidence="11 12" key="1">
    <citation type="submission" date="2020-04" db="EMBL/GenBank/DDBJ databases">
        <title>Chitinophaga sp. G-6-1-13 sp. nov., isolated from soil.</title>
        <authorList>
            <person name="Dahal R.H."/>
            <person name="Chaudhary D.K."/>
        </authorList>
    </citation>
    <scope>NUCLEOTIDE SEQUENCE [LARGE SCALE GENOMIC DNA]</scope>
    <source>
        <strain evidence="11 12">G-6-1-13</strain>
    </source>
</reference>
<accession>A0A848GWK5</accession>
<evidence type="ECO:0000256" key="5">
    <source>
        <dbReference type="ARBA" id="ARBA00022605"/>
    </source>
</evidence>
<dbReference type="InterPro" id="IPR011060">
    <property type="entry name" value="RibuloseP-bd_barrel"/>
</dbReference>
<keyword evidence="5 9" id="KW-0028">Amino-acid biosynthesis</keyword>
<dbReference type="InterPro" id="IPR001240">
    <property type="entry name" value="PRAI_dom"/>
</dbReference>
<comment type="pathway">
    <text evidence="2 9">Amino-acid biosynthesis; L-tryptophan biosynthesis; L-tryptophan from chorismate: step 3/5.</text>
</comment>
<dbReference type="RefSeq" id="WP_169228633.1">
    <property type="nucleotide sequence ID" value="NZ_JABBGC010000004.1"/>
</dbReference>
<keyword evidence="8 9" id="KW-0413">Isomerase</keyword>
<comment type="similarity">
    <text evidence="9">Belongs to the TrpF family.</text>
</comment>
<gene>
    <name evidence="9" type="primary">trpF</name>
    <name evidence="11" type="ORF">HHL17_30690</name>
</gene>
<dbReference type="InterPro" id="IPR013785">
    <property type="entry name" value="Aldolase_TIM"/>
</dbReference>
<dbReference type="GO" id="GO:0004640">
    <property type="term" value="F:phosphoribosylanthranilate isomerase activity"/>
    <property type="evidence" value="ECO:0007669"/>
    <property type="project" value="UniProtKB-UniRule"/>
</dbReference>
<dbReference type="Gene3D" id="3.20.20.70">
    <property type="entry name" value="Aldolase class I"/>
    <property type="match status" value="1"/>
</dbReference>
<dbReference type="PANTHER" id="PTHR42894">
    <property type="entry name" value="N-(5'-PHOSPHORIBOSYL)ANTHRANILATE ISOMERASE"/>
    <property type="match status" value="1"/>
</dbReference>
<dbReference type="UniPathway" id="UPA00035">
    <property type="reaction ID" value="UER00042"/>
</dbReference>
<evidence type="ECO:0000313" key="12">
    <source>
        <dbReference type="Proteomes" id="UP000583266"/>
    </source>
</evidence>
<dbReference type="HAMAP" id="MF_00135">
    <property type="entry name" value="PRAI"/>
    <property type="match status" value="1"/>
</dbReference>
<evidence type="ECO:0000256" key="8">
    <source>
        <dbReference type="ARBA" id="ARBA00023235"/>
    </source>
</evidence>
<name>A0A848GWK5_9BACT</name>
<dbReference type="AlphaFoldDB" id="A0A848GWK5"/>
<comment type="caution">
    <text evidence="11">The sequence shown here is derived from an EMBL/GenBank/DDBJ whole genome shotgun (WGS) entry which is preliminary data.</text>
</comment>
<evidence type="ECO:0000313" key="11">
    <source>
        <dbReference type="EMBL" id="NML41592.1"/>
    </source>
</evidence>
<proteinExistence type="inferred from homology"/>
<dbReference type="EMBL" id="JABBGC010000004">
    <property type="protein sequence ID" value="NML41592.1"/>
    <property type="molecule type" value="Genomic_DNA"/>
</dbReference>
<dbReference type="Proteomes" id="UP000583266">
    <property type="component" value="Unassembled WGS sequence"/>
</dbReference>
<keyword evidence="7 9" id="KW-0057">Aromatic amino acid biosynthesis</keyword>